<keyword evidence="2" id="KW-1185">Reference proteome</keyword>
<organism evidence="1 2">
    <name type="scientific">Edhazardia aedis (strain USNM 41457)</name>
    <name type="common">Microsporidian parasite</name>
    <dbReference type="NCBI Taxonomy" id="1003232"/>
    <lineage>
        <taxon>Eukaryota</taxon>
        <taxon>Fungi</taxon>
        <taxon>Fungi incertae sedis</taxon>
        <taxon>Microsporidia</taxon>
        <taxon>Edhazardia</taxon>
    </lineage>
</organism>
<evidence type="ECO:0000313" key="2">
    <source>
        <dbReference type="Proteomes" id="UP000003163"/>
    </source>
</evidence>
<evidence type="ECO:0000313" key="1">
    <source>
        <dbReference type="EMBL" id="EJW04152.1"/>
    </source>
</evidence>
<protein>
    <submittedName>
        <fullName evidence="1">Uncharacterized protein</fullName>
    </submittedName>
</protein>
<dbReference type="Proteomes" id="UP000003163">
    <property type="component" value="Unassembled WGS sequence"/>
</dbReference>
<reference evidence="1 2" key="1">
    <citation type="submission" date="2011-08" db="EMBL/GenBank/DDBJ databases">
        <authorList>
            <person name="Liu Z.J."/>
            <person name="Shi F.L."/>
            <person name="Lu J.Q."/>
            <person name="Li M."/>
            <person name="Wang Z.L."/>
        </authorList>
    </citation>
    <scope>NUCLEOTIDE SEQUENCE [LARGE SCALE GENOMIC DNA]</scope>
    <source>
        <strain evidence="1 2">USNM 41457</strain>
    </source>
</reference>
<comment type="caution">
    <text evidence="1">The sequence shown here is derived from an EMBL/GenBank/DDBJ whole genome shotgun (WGS) entry which is preliminary data.</text>
</comment>
<name>J9DS76_EDHAE</name>
<dbReference type="InParanoid" id="J9DS76"/>
<dbReference type="AlphaFoldDB" id="J9DS76"/>
<gene>
    <name evidence="1" type="ORF">EDEG_01556</name>
</gene>
<dbReference type="VEuPathDB" id="MicrosporidiaDB:EDEG_01556"/>
<reference evidence="2" key="2">
    <citation type="submission" date="2015-07" db="EMBL/GenBank/DDBJ databases">
        <title>Contrasting host-pathogen interactions and genome evolution in two generalist and specialist microsporidian pathogens of mosquitoes.</title>
        <authorList>
            <consortium name="The Broad Institute Genomics Platform"/>
            <consortium name="The Broad Institute Genome Sequencing Center for Infectious Disease"/>
            <person name="Cuomo C.A."/>
            <person name="Sanscrainte N.D."/>
            <person name="Goldberg J.M."/>
            <person name="Heiman D."/>
            <person name="Young S."/>
            <person name="Zeng Q."/>
            <person name="Becnel J.J."/>
            <person name="Birren B.W."/>
        </authorList>
    </citation>
    <scope>NUCLEOTIDE SEQUENCE [LARGE SCALE GENOMIC DNA]</scope>
    <source>
        <strain evidence="2">USNM 41457</strain>
    </source>
</reference>
<sequence length="307" mass="36652">MFCTFFNAKITQTIKNICVQCTQGCDEDQTINRDEKDRFEDRFNSITLIDEQSSCTIQNDSRINLFEKNDNYQKSKIGILQNYFETCSRRIHPTRQSKLNSHCEDEIKNDNLKKHDFATRQENPEIDKSTSIGANNNYYKHINYDIMYNYYYFYFLFLYSDMYFNGITNAVQEYKSHIDHLEKQLLKFYLPTQPNNMDSRNIIVFIQVWKSEIVFIKELISLYLSICNNPNLGNQNQTLLNIGRKISDRIENIEIYTLNCLESYDIPLEEKNQLLKFSLEIFHYFLPDNINELYKIICDLFSFCLID</sequence>
<dbReference type="HOGENOM" id="CLU_906220_0_0_1"/>
<accession>J9DS76</accession>
<proteinExistence type="predicted"/>
<dbReference type="EMBL" id="AFBI03000023">
    <property type="protein sequence ID" value="EJW04152.1"/>
    <property type="molecule type" value="Genomic_DNA"/>
</dbReference>